<proteinExistence type="predicted"/>
<protein>
    <submittedName>
        <fullName evidence="1">Uncharacterized protein</fullName>
    </submittedName>
</protein>
<reference evidence="1" key="2">
    <citation type="submission" date="2018-07" db="EMBL/GenBank/DDBJ databases">
        <authorList>
            <consortium name="NCBI Pathogen Detection Project"/>
        </authorList>
    </citation>
    <scope>NUCLEOTIDE SEQUENCE</scope>
    <source>
        <strain evidence="1">12-4579</strain>
    </source>
</reference>
<sequence length="82" mass="9127">MRNEYFNKNNDLKTVARFDGKTLRDAFSRKIATFDGKVLRDASLKKVATFDGQNLRDASSKIILSADAEVGIVVMAFVAELI</sequence>
<comment type="caution">
    <text evidence="1">The sequence shown here is derived from an EMBL/GenBank/DDBJ whole genome shotgun (WGS) entry which is preliminary data.</text>
</comment>
<accession>A0A702NP91</accession>
<evidence type="ECO:0000313" key="1">
    <source>
        <dbReference type="EMBL" id="HAC6904375.1"/>
    </source>
</evidence>
<organism evidence="1">
    <name type="scientific">Salmonella enterica I</name>
    <dbReference type="NCBI Taxonomy" id="59201"/>
    <lineage>
        <taxon>Bacteria</taxon>
        <taxon>Pseudomonadati</taxon>
        <taxon>Pseudomonadota</taxon>
        <taxon>Gammaproteobacteria</taxon>
        <taxon>Enterobacterales</taxon>
        <taxon>Enterobacteriaceae</taxon>
        <taxon>Salmonella</taxon>
    </lineage>
</organism>
<name>A0A702NP91_SALET</name>
<dbReference type="AlphaFoldDB" id="A0A702NP91"/>
<dbReference type="EMBL" id="DAAMJI010000091">
    <property type="protein sequence ID" value="HAC6904375.1"/>
    <property type="molecule type" value="Genomic_DNA"/>
</dbReference>
<gene>
    <name evidence="1" type="ORF">G0D53_23015</name>
</gene>
<reference evidence="1" key="1">
    <citation type="journal article" date="2018" name="Genome Biol.">
        <title>SKESA: strategic k-mer extension for scrupulous assemblies.</title>
        <authorList>
            <person name="Souvorov A."/>
            <person name="Agarwala R."/>
            <person name="Lipman D.J."/>
        </authorList>
    </citation>
    <scope>NUCLEOTIDE SEQUENCE</scope>
    <source>
        <strain evidence="1">12-4579</strain>
    </source>
</reference>